<evidence type="ECO:0000313" key="1">
    <source>
        <dbReference type="EMBL" id="CCE29157.1"/>
    </source>
</evidence>
<gene>
    <name evidence="1" type="ORF">CPUR_02848</name>
</gene>
<dbReference type="VEuPathDB" id="FungiDB:CPUR_02848"/>
<name>M1VVA0_CLAP2</name>
<reference evidence="1 2" key="1">
    <citation type="journal article" date="2013" name="PLoS Genet.">
        <title>Plant-symbiotic fungi as chemical engineers: Multi-genome analysis of the Clavicipitaceae reveals dynamics of alkaloid loci.</title>
        <authorList>
            <person name="Schardl C.L."/>
            <person name="Young C.A."/>
            <person name="Hesse U."/>
            <person name="Amyotte S.G."/>
            <person name="Andreeva K."/>
            <person name="Calie P.J."/>
            <person name="Fleetwood D.J."/>
            <person name="Haws D.C."/>
            <person name="Moore N."/>
            <person name="Oeser B."/>
            <person name="Panaccione D.G."/>
            <person name="Schweri K.K."/>
            <person name="Voisey C.R."/>
            <person name="Farman M.L."/>
            <person name="Jaromczyk J.W."/>
            <person name="Roe B.A."/>
            <person name="O'Sullivan D.M."/>
            <person name="Scott B."/>
            <person name="Tudzynski P."/>
            <person name="An Z."/>
            <person name="Arnaoudova E.G."/>
            <person name="Bullock C.T."/>
            <person name="Charlton N.D."/>
            <person name="Chen L."/>
            <person name="Cox M."/>
            <person name="Dinkins R.D."/>
            <person name="Florea S."/>
            <person name="Glenn A.E."/>
            <person name="Gordon A."/>
            <person name="Gueldener U."/>
            <person name="Harris D.R."/>
            <person name="Hollin W."/>
            <person name="Jaromczyk J."/>
            <person name="Johnson R.D."/>
            <person name="Khan A.K."/>
            <person name="Leistner E."/>
            <person name="Leuchtmann A."/>
            <person name="Li C."/>
            <person name="Liu J."/>
            <person name="Liu J."/>
            <person name="Liu M."/>
            <person name="Mace W."/>
            <person name="Machado C."/>
            <person name="Nagabhyru P."/>
            <person name="Pan J."/>
            <person name="Schmid J."/>
            <person name="Sugawara K."/>
            <person name="Steiner U."/>
            <person name="Takach J.E."/>
            <person name="Tanaka E."/>
            <person name="Webb J.S."/>
            <person name="Wilson E.V."/>
            <person name="Wiseman J.L."/>
            <person name="Yoshida R."/>
            <person name="Zeng Z."/>
        </authorList>
    </citation>
    <scope>NUCLEOTIDE SEQUENCE [LARGE SCALE GENOMIC DNA]</scope>
    <source>
        <strain evidence="1 2">20.1</strain>
    </source>
</reference>
<dbReference type="Proteomes" id="UP000016801">
    <property type="component" value="Unassembled WGS sequence"/>
</dbReference>
<evidence type="ECO:0000313" key="2">
    <source>
        <dbReference type="Proteomes" id="UP000016801"/>
    </source>
</evidence>
<dbReference type="EMBL" id="CAGA01000012">
    <property type="protein sequence ID" value="CCE29157.1"/>
    <property type="molecule type" value="Genomic_DNA"/>
</dbReference>
<organism evidence="1 2">
    <name type="scientific">Claviceps purpurea (strain 20.1)</name>
    <name type="common">Ergot fungus</name>
    <name type="synonym">Sphacelia segetum</name>
    <dbReference type="NCBI Taxonomy" id="1111077"/>
    <lineage>
        <taxon>Eukaryota</taxon>
        <taxon>Fungi</taxon>
        <taxon>Dikarya</taxon>
        <taxon>Ascomycota</taxon>
        <taxon>Pezizomycotina</taxon>
        <taxon>Sordariomycetes</taxon>
        <taxon>Hypocreomycetidae</taxon>
        <taxon>Hypocreales</taxon>
        <taxon>Clavicipitaceae</taxon>
        <taxon>Claviceps</taxon>
    </lineage>
</organism>
<sequence>MAWQHILRFKVVRASAKVKPLLSSDEAIETPRRRFEESSAVVDVENVALNGLMLKRLLSELLQSYCFTPEWNASLVATSVNALTFYAAASWDKA</sequence>
<protein>
    <submittedName>
        <fullName evidence="1">Uncharacterized protein</fullName>
    </submittedName>
</protein>
<proteinExistence type="predicted"/>
<comment type="caution">
    <text evidence="1">The sequence shown here is derived from an EMBL/GenBank/DDBJ whole genome shotgun (WGS) entry which is preliminary data.</text>
</comment>
<accession>M1VVA0</accession>
<dbReference type="HOGENOM" id="CLU_2385961_0_0_1"/>
<keyword evidence="2" id="KW-1185">Reference proteome</keyword>
<dbReference type="AlphaFoldDB" id="M1VVA0"/>